<accession>A0A6C2U350</accession>
<proteinExistence type="predicted"/>
<dbReference type="RefSeq" id="WP_136079914.1">
    <property type="nucleotide sequence ID" value="NZ_CAAHFG010000001.1"/>
</dbReference>
<sequence length="96" mass="10920">MDDDYIVLDQYGNYWAGNRWSELPDNAVNLTIQNAAELVMDNLPADILVGEGDMIKVWLGFEGDSVRIWVDYPDGLRSYQKRSEAIQSIINHTGSR</sequence>
<evidence type="ECO:0000313" key="2">
    <source>
        <dbReference type="Proteomes" id="UP000366872"/>
    </source>
</evidence>
<dbReference type="EMBL" id="CAAHFG010000001">
    <property type="protein sequence ID" value="VGO14432.1"/>
    <property type="molecule type" value="Genomic_DNA"/>
</dbReference>
<protein>
    <submittedName>
        <fullName evidence="1">Uncharacterized protein</fullName>
    </submittedName>
</protein>
<organism evidence="1 2">
    <name type="scientific">Pontiella desulfatans</name>
    <dbReference type="NCBI Taxonomy" id="2750659"/>
    <lineage>
        <taxon>Bacteria</taxon>
        <taxon>Pseudomonadati</taxon>
        <taxon>Kiritimatiellota</taxon>
        <taxon>Kiritimatiellia</taxon>
        <taxon>Kiritimatiellales</taxon>
        <taxon>Pontiellaceae</taxon>
        <taxon>Pontiella</taxon>
    </lineage>
</organism>
<evidence type="ECO:0000313" key="1">
    <source>
        <dbReference type="EMBL" id="VGO14432.1"/>
    </source>
</evidence>
<dbReference type="Proteomes" id="UP000366872">
    <property type="component" value="Unassembled WGS sequence"/>
</dbReference>
<reference evidence="1 2" key="1">
    <citation type="submission" date="2019-04" db="EMBL/GenBank/DDBJ databases">
        <authorList>
            <person name="Van Vliet M D."/>
        </authorList>
    </citation>
    <scope>NUCLEOTIDE SEQUENCE [LARGE SCALE GENOMIC DNA]</scope>
    <source>
        <strain evidence="1 2">F1</strain>
    </source>
</reference>
<name>A0A6C2U350_PONDE</name>
<keyword evidence="2" id="KW-1185">Reference proteome</keyword>
<dbReference type="AlphaFoldDB" id="A0A6C2U350"/>
<gene>
    <name evidence="1" type="ORF">PDESU_02993</name>
</gene>